<dbReference type="Pfam" id="PF09809">
    <property type="entry name" value="MRP-L27"/>
    <property type="match status" value="1"/>
</dbReference>
<accession>A0A9Q3DFE4</accession>
<name>A0A9Q3DFE4_9BASI</name>
<comment type="caution">
    <text evidence="2">The sequence shown here is derived from an EMBL/GenBank/DDBJ whole genome shotgun (WGS) entry which is preliminary data.</text>
</comment>
<gene>
    <name evidence="2" type="ORF">O181_040737</name>
</gene>
<feature type="region of interest" description="Disordered" evidence="1">
    <location>
        <begin position="53"/>
        <end position="74"/>
    </location>
</feature>
<keyword evidence="3" id="KW-1185">Reference proteome</keyword>
<sequence>MVVEAACNGGGVAEETILGQPTSHCFTARRASVLQGARRTPLTSKQGPIGFYKGTGSHPALGPKSQGSHGVGRQRGRIYRLDPQKMRSFIVPSTVLDFGQIMSRSDLRPYTESSHPLPNEIEPDRWPIDRRKLNPKVQNNRSAWHNPRSVFSKEGFDSDYFRQLMNRLRESQGIQESTVTNPDKSA</sequence>
<dbReference type="AlphaFoldDB" id="A0A9Q3DFE4"/>
<evidence type="ECO:0000256" key="1">
    <source>
        <dbReference type="SAM" id="MobiDB-lite"/>
    </source>
</evidence>
<evidence type="ECO:0000313" key="2">
    <source>
        <dbReference type="EMBL" id="MBW0501022.1"/>
    </source>
</evidence>
<organism evidence="2 3">
    <name type="scientific">Austropuccinia psidii MF-1</name>
    <dbReference type="NCBI Taxonomy" id="1389203"/>
    <lineage>
        <taxon>Eukaryota</taxon>
        <taxon>Fungi</taxon>
        <taxon>Dikarya</taxon>
        <taxon>Basidiomycota</taxon>
        <taxon>Pucciniomycotina</taxon>
        <taxon>Pucciniomycetes</taxon>
        <taxon>Pucciniales</taxon>
        <taxon>Sphaerophragmiaceae</taxon>
        <taxon>Austropuccinia</taxon>
    </lineage>
</organism>
<dbReference type="OrthoDB" id="408933at2759"/>
<proteinExistence type="predicted"/>
<dbReference type="Proteomes" id="UP000765509">
    <property type="component" value="Unassembled WGS sequence"/>
</dbReference>
<dbReference type="InterPro" id="IPR019189">
    <property type="entry name" value="Ribosomal_mL41"/>
</dbReference>
<dbReference type="GO" id="GO:0005762">
    <property type="term" value="C:mitochondrial large ribosomal subunit"/>
    <property type="evidence" value="ECO:0007669"/>
    <property type="project" value="InterPro"/>
</dbReference>
<protein>
    <submittedName>
        <fullName evidence="2">Uncharacterized protein</fullName>
    </submittedName>
</protein>
<dbReference type="EMBL" id="AVOT02016105">
    <property type="protein sequence ID" value="MBW0501022.1"/>
    <property type="molecule type" value="Genomic_DNA"/>
</dbReference>
<reference evidence="2" key="1">
    <citation type="submission" date="2021-03" db="EMBL/GenBank/DDBJ databases">
        <title>Draft genome sequence of rust myrtle Austropuccinia psidii MF-1, a brazilian biotype.</title>
        <authorList>
            <person name="Quecine M.C."/>
            <person name="Pachon D.M.R."/>
            <person name="Bonatelli M.L."/>
            <person name="Correr F.H."/>
            <person name="Franceschini L.M."/>
            <person name="Leite T.F."/>
            <person name="Margarido G.R.A."/>
            <person name="Almeida C.A."/>
            <person name="Ferrarezi J.A."/>
            <person name="Labate C.A."/>
        </authorList>
    </citation>
    <scope>NUCLEOTIDE SEQUENCE</scope>
    <source>
        <strain evidence="2">MF-1</strain>
    </source>
</reference>
<dbReference type="GO" id="GO:0003735">
    <property type="term" value="F:structural constituent of ribosome"/>
    <property type="evidence" value="ECO:0007669"/>
    <property type="project" value="InterPro"/>
</dbReference>
<evidence type="ECO:0000313" key="3">
    <source>
        <dbReference type="Proteomes" id="UP000765509"/>
    </source>
</evidence>